<protein>
    <submittedName>
        <fullName evidence="6">LysR family transcriptional regulator</fullName>
    </submittedName>
</protein>
<dbReference type="Pfam" id="PF00126">
    <property type="entry name" value="HTH_1"/>
    <property type="match status" value="1"/>
</dbReference>
<dbReference type="Proteomes" id="UP001355206">
    <property type="component" value="Unassembled WGS sequence"/>
</dbReference>
<comment type="caution">
    <text evidence="6">The sequence shown here is derived from an EMBL/GenBank/DDBJ whole genome shotgun (WGS) entry which is preliminary data.</text>
</comment>
<keyword evidence="4" id="KW-0804">Transcription</keyword>
<comment type="similarity">
    <text evidence="1">Belongs to the LysR transcriptional regulatory family.</text>
</comment>
<dbReference type="SUPFAM" id="SSF53850">
    <property type="entry name" value="Periplasmic binding protein-like II"/>
    <property type="match status" value="1"/>
</dbReference>
<dbReference type="InterPro" id="IPR005119">
    <property type="entry name" value="LysR_subst-bd"/>
</dbReference>
<evidence type="ECO:0000256" key="4">
    <source>
        <dbReference type="ARBA" id="ARBA00023163"/>
    </source>
</evidence>
<evidence type="ECO:0000256" key="2">
    <source>
        <dbReference type="ARBA" id="ARBA00023015"/>
    </source>
</evidence>
<dbReference type="PANTHER" id="PTHR30537">
    <property type="entry name" value="HTH-TYPE TRANSCRIPTIONAL REGULATOR"/>
    <property type="match status" value="1"/>
</dbReference>
<dbReference type="Pfam" id="PF03466">
    <property type="entry name" value="LysR_substrate"/>
    <property type="match status" value="1"/>
</dbReference>
<dbReference type="Gene3D" id="1.10.10.10">
    <property type="entry name" value="Winged helix-like DNA-binding domain superfamily/Winged helix DNA-binding domain"/>
    <property type="match status" value="1"/>
</dbReference>
<evidence type="ECO:0000256" key="1">
    <source>
        <dbReference type="ARBA" id="ARBA00009437"/>
    </source>
</evidence>
<evidence type="ECO:0000313" key="6">
    <source>
        <dbReference type="EMBL" id="MEE7493354.1"/>
    </source>
</evidence>
<dbReference type="PANTHER" id="PTHR30537:SF35">
    <property type="entry name" value="TRANSCRIPTIONAL REGULATORY PROTEIN"/>
    <property type="match status" value="1"/>
</dbReference>
<feature type="domain" description="HTH lysR-type" evidence="5">
    <location>
        <begin position="1"/>
        <end position="58"/>
    </location>
</feature>
<dbReference type="InterPro" id="IPR036388">
    <property type="entry name" value="WH-like_DNA-bd_sf"/>
</dbReference>
<sequence>MDLTALSDFNLVAGYGGYGRAARASGRPKATLSRHVADLEASLGTRLIERGVRNLQLTEAGALLNARTGPLLCEIAEVGNALGGGLDRPRGRLRVSAPLFFSDVRLGNAAAGFIRAFPEVDLEIRAEDRPVDPVEEDFDVVVRMNPKPDERLVGRCVLRDVLWLVAAHDATRPEPLVGNPSTPLPSVMRSPPRPGECWHIHDGCSRRSYEPVPVLRLSSLPMQRDAAIAGAGAALLPRSLVGIDVATGRLACWGALEGPPTELWALHTSRRPISPKVKAFVAYLEDELREESEGAHGSESAGN</sequence>
<dbReference type="PROSITE" id="PS50931">
    <property type="entry name" value="HTH_LYSR"/>
    <property type="match status" value="1"/>
</dbReference>
<gene>
    <name evidence="6" type="ORF">MOTC310_24010</name>
</gene>
<evidence type="ECO:0000313" key="7">
    <source>
        <dbReference type="Proteomes" id="UP001355206"/>
    </source>
</evidence>
<organism evidence="6 7">
    <name type="scientific">Methylobacterium oryzae</name>
    <dbReference type="NCBI Taxonomy" id="334852"/>
    <lineage>
        <taxon>Bacteria</taxon>
        <taxon>Pseudomonadati</taxon>
        <taxon>Pseudomonadota</taxon>
        <taxon>Alphaproteobacteria</taxon>
        <taxon>Hyphomicrobiales</taxon>
        <taxon>Methylobacteriaceae</taxon>
        <taxon>Methylobacterium</taxon>
    </lineage>
</organism>
<keyword evidence="7" id="KW-1185">Reference proteome</keyword>
<keyword evidence="3" id="KW-0238">DNA-binding</keyword>
<evidence type="ECO:0000259" key="5">
    <source>
        <dbReference type="PROSITE" id="PS50931"/>
    </source>
</evidence>
<keyword evidence="2" id="KW-0805">Transcription regulation</keyword>
<proteinExistence type="inferred from homology"/>
<dbReference type="InterPro" id="IPR036390">
    <property type="entry name" value="WH_DNA-bd_sf"/>
</dbReference>
<dbReference type="SUPFAM" id="SSF46785">
    <property type="entry name" value="Winged helix' DNA-binding domain"/>
    <property type="match status" value="1"/>
</dbReference>
<dbReference type="InterPro" id="IPR000847">
    <property type="entry name" value="LysR_HTH_N"/>
</dbReference>
<accession>A0ABU7TVH2</accession>
<reference evidence="6 7" key="1">
    <citation type="journal article" date="2012" name="Genet. Mol. Biol.">
        <title>Analysis of 16S rRNA and mxaF genes revealing insights into Methylobacterium niche-specific plant association.</title>
        <authorList>
            <person name="Dourado M.N."/>
            <person name="Andreote F.D."/>
            <person name="Dini-Andreote F."/>
            <person name="Conti R."/>
            <person name="Araujo J.M."/>
            <person name="Araujo W.L."/>
        </authorList>
    </citation>
    <scope>NUCLEOTIDE SEQUENCE [LARGE SCALE GENOMIC DNA]</scope>
    <source>
        <strain evidence="6 7">TC3-10</strain>
    </source>
</reference>
<dbReference type="Gene3D" id="3.40.190.290">
    <property type="match status" value="1"/>
</dbReference>
<name>A0ABU7TVH2_9HYPH</name>
<dbReference type="RefSeq" id="WP_331303588.1">
    <property type="nucleotide sequence ID" value="NZ_MLCA01000014.1"/>
</dbReference>
<evidence type="ECO:0000256" key="3">
    <source>
        <dbReference type="ARBA" id="ARBA00023125"/>
    </source>
</evidence>
<dbReference type="InterPro" id="IPR058163">
    <property type="entry name" value="LysR-type_TF_proteobact-type"/>
</dbReference>
<dbReference type="EMBL" id="MLCA01000014">
    <property type="protein sequence ID" value="MEE7493354.1"/>
    <property type="molecule type" value="Genomic_DNA"/>
</dbReference>